<protein>
    <recommendedName>
        <fullName evidence="2">HTH CENPB-type domain-containing protein</fullName>
    </recommendedName>
</protein>
<gene>
    <name evidence="1" type="ORF">VC83_02523</name>
</gene>
<dbReference type="RefSeq" id="XP_024326213.1">
    <property type="nucleotide sequence ID" value="XM_024466184.1"/>
</dbReference>
<proteinExistence type="predicted"/>
<dbReference type="Proteomes" id="UP000077154">
    <property type="component" value="Unassembled WGS sequence"/>
</dbReference>
<dbReference type="OrthoDB" id="4207519at2759"/>
<evidence type="ECO:0000313" key="1">
    <source>
        <dbReference type="EMBL" id="OAF60932.1"/>
    </source>
</evidence>
<reference evidence="1" key="1">
    <citation type="submission" date="2016-03" db="EMBL/GenBank/DDBJ databases">
        <title>Updated assembly of Pseudogymnoascus destructans, the fungus causing white-nose syndrome of bats.</title>
        <authorList>
            <person name="Palmer J.M."/>
            <person name="Drees K.P."/>
            <person name="Foster J.T."/>
            <person name="Lindner D.L."/>
        </authorList>
    </citation>
    <scope>NUCLEOTIDE SEQUENCE [LARGE SCALE GENOMIC DNA]</scope>
    <source>
        <strain evidence="1">20631-21</strain>
    </source>
</reference>
<evidence type="ECO:0008006" key="2">
    <source>
        <dbReference type="Google" id="ProtNLM"/>
    </source>
</evidence>
<organism evidence="1">
    <name type="scientific">Pseudogymnoascus destructans</name>
    <dbReference type="NCBI Taxonomy" id="655981"/>
    <lineage>
        <taxon>Eukaryota</taxon>
        <taxon>Fungi</taxon>
        <taxon>Dikarya</taxon>
        <taxon>Ascomycota</taxon>
        <taxon>Pezizomycotina</taxon>
        <taxon>Leotiomycetes</taxon>
        <taxon>Thelebolales</taxon>
        <taxon>Thelebolaceae</taxon>
        <taxon>Pseudogymnoascus</taxon>
    </lineage>
</organism>
<name>A0A177AHN5_9PEZI</name>
<sequence length="131" mass="14404">MADLLLSERGESPVGKNWTTTFIKRRTEIKSKFSRNSSGGGSLAGDWLEERSGSESSCTVQIERGPNNELVKDVTSNECPADLGRFNKWERGRNDDLVKDATNILLRKRGSLAVGEVRFQLELSSSAGEGL</sequence>
<dbReference type="GeneID" id="36285604"/>
<dbReference type="AlphaFoldDB" id="A0A177AHN5"/>
<dbReference type="EMBL" id="KV441390">
    <property type="protein sequence ID" value="OAF60932.1"/>
    <property type="molecule type" value="Genomic_DNA"/>
</dbReference>
<accession>A0A177AHN5</accession>